<dbReference type="EMBL" id="VIRS01000013">
    <property type="protein sequence ID" value="TQS43452.1"/>
    <property type="molecule type" value="Genomic_DNA"/>
</dbReference>
<comment type="caution">
    <text evidence="3">The sequence shown here is derived from an EMBL/GenBank/DDBJ whole genome shotgun (WGS) entry which is preliminary data.</text>
</comment>
<name>A0A545AQ49_9ACTN</name>
<dbReference type="Gene3D" id="3.60.70.12">
    <property type="entry name" value="L-amino peptidase D-ALA esterase/amidase"/>
    <property type="match status" value="1"/>
</dbReference>
<evidence type="ECO:0000313" key="4">
    <source>
        <dbReference type="Proteomes" id="UP000317982"/>
    </source>
</evidence>
<dbReference type="InParanoid" id="A0A545AQ49"/>
<keyword evidence="4" id="KW-1185">Reference proteome</keyword>
<dbReference type="InterPro" id="IPR016117">
    <property type="entry name" value="ArgJ-like_dom_sf"/>
</dbReference>
<evidence type="ECO:0000256" key="1">
    <source>
        <dbReference type="ARBA" id="ARBA00007068"/>
    </source>
</evidence>
<protein>
    <submittedName>
        <fullName evidence="3">P1 family peptidase</fullName>
    </submittedName>
</protein>
<reference evidence="3 4" key="1">
    <citation type="submission" date="2019-07" db="EMBL/GenBank/DDBJ databases">
        <title>Cryptosporangium phraense sp. nov., isolated from plant litter.</title>
        <authorList>
            <person name="Suriyachadkun C."/>
        </authorList>
    </citation>
    <scope>NUCLEOTIDE SEQUENCE [LARGE SCALE GENOMIC DNA]</scope>
    <source>
        <strain evidence="3 4">A-T 5661</strain>
    </source>
</reference>
<dbReference type="SUPFAM" id="SSF56266">
    <property type="entry name" value="DmpA/ArgJ-like"/>
    <property type="match status" value="1"/>
</dbReference>
<dbReference type="RefSeq" id="WP_142706150.1">
    <property type="nucleotide sequence ID" value="NZ_VIRS01000013.1"/>
</dbReference>
<feature type="region of interest" description="Disordered" evidence="2">
    <location>
        <begin position="1"/>
        <end position="38"/>
    </location>
</feature>
<sequence length="372" mass="36775">MTTSGAAAGPSAAAASGPSARVARYGHRGSGPTNSLSDVAGVRVGHETRIGAGWLSGTTVVLAPEGGLVAGVDVRGGGPGTRETDLLDPRASVERVHAIVFSGGSAYGLAAASGVADLLGERGIGFPVGDRPGEVVPIVPSAVVFDLGRGGDFGRRPGHAEGVAAARVALAAEPGTAVTMGVVGAGAGTLAGGLKGGIGSASAVLSGGATVAALVVLNSHGTCVDPATGEPLAARLLAPGDVRLRRPDQAEARAWVPPHFLPPTVVQNTTLGLVATDLTLTKAQCTKLAGVGQDGLARAIDPAHTLFDGDTIFGASTATRPAPDLPLHYELLDAAARCVSRAVVRALLAAEPVTTSAGSWPSYSSVFPSAVR</sequence>
<feature type="compositionally biased region" description="Low complexity" evidence="2">
    <location>
        <begin position="1"/>
        <end position="20"/>
    </location>
</feature>
<dbReference type="GO" id="GO:0004177">
    <property type="term" value="F:aminopeptidase activity"/>
    <property type="evidence" value="ECO:0007669"/>
    <property type="project" value="TreeGrafter"/>
</dbReference>
<dbReference type="CDD" id="cd02252">
    <property type="entry name" value="nylC_like"/>
    <property type="match status" value="1"/>
</dbReference>
<dbReference type="Proteomes" id="UP000317982">
    <property type="component" value="Unassembled WGS sequence"/>
</dbReference>
<dbReference type="Pfam" id="PF03576">
    <property type="entry name" value="Peptidase_S58"/>
    <property type="match status" value="1"/>
</dbReference>
<dbReference type="InterPro" id="IPR005321">
    <property type="entry name" value="Peptidase_S58_DmpA"/>
</dbReference>
<dbReference type="PANTHER" id="PTHR36512">
    <property type="entry name" value="D-AMINOPEPTIDASE"/>
    <property type="match status" value="1"/>
</dbReference>
<dbReference type="OrthoDB" id="9808347at2"/>
<accession>A0A545AQ49</accession>
<proteinExistence type="inferred from homology"/>
<evidence type="ECO:0000256" key="2">
    <source>
        <dbReference type="SAM" id="MobiDB-lite"/>
    </source>
</evidence>
<dbReference type="PANTHER" id="PTHR36512:SF3">
    <property type="entry name" value="BLR5678 PROTEIN"/>
    <property type="match status" value="1"/>
</dbReference>
<gene>
    <name evidence="3" type="ORF">FL583_19690</name>
</gene>
<comment type="similarity">
    <text evidence="1">Belongs to the peptidase S58 family.</text>
</comment>
<evidence type="ECO:0000313" key="3">
    <source>
        <dbReference type="EMBL" id="TQS43452.1"/>
    </source>
</evidence>
<dbReference type="AlphaFoldDB" id="A0A545AQ49"/>
<organism evidence="3 4">
    <name type="scientific">Cryptosporangium phraense</name>
    <dbReference type="NCBI Taxonomy" id="2593070"/>
    <lineage>
        <taxon>Bacteria</taxon>
        <taxon>Bacillati</taxon>
        <taxon>Actinomycetota</taxon>
        <taxon>Actinomycetes</taxon>
        <taxon>Cryptosporangiales</taxon>
        <taxon>Cryptosporangiaceae</taxon>
        <taxon>Cryptosporangium</taxon>
    </lineage>
</organism>